<name>T0ZB31_9ZZZZ</name>
<organism evidence="1">
    <name type="scientific">mine drainage metagenome</name>
    <dbReference type="NCBI Taxonomy" id="410659"/>
    <lineage>
        <taxon>unclassified sequences</taxon>
        <taxon>metagenomes</taxon>
        <taxon>ecological metagenomes</taxon>
    </lineage>
</organism>
<dbReference type="Gene3D" id="3.40.630.30">
    <property type="match status" value="1"/>
</dbReference>
<sequence>EDLTLEVRVTNTGAQSLYHEFGFVPAGIRKNYYAEVNEDAIVMWAHDIQSAEYRSRLEAIVAHVAKAGRPSRDER</sequence>
<gene>
    <name evidence="1" type="ORF">B1B_14604</name>
</gene>
<dbReference type="SUPFAM" id="SSF55729">
    <property type="entry name" value="Acyl-CoA N-acyltransferases (Nat)"/>
    <property type="match status" value="1"/>
</dbReference>
<accession>T0ZB31</accession>
<dbReference type="EMBL" id="AUZY01009691">
    <property type="protein sequence ID" value="EQD41317.1"/>
    <property type="molecule type" value="Genomic_DNA"/>
</dbReference>
<proteinExistence type="predicted"/>
<protein>
    <submittedName>
        <fullName evidence="1">Ribosomal-protein-alanine acetyltransferase</fullName>
    </submittedName>
</protein>
<keyword evidence="1" id="KW-0808">Transferase</keyword>
<dbReference type="InterPro" id="IPR016181">
    <property type="entry name" value="Acyl_CoA_acyltransferase"/>
</dbReference>
<comment type="caution">
    <text evidence="1">The sequence shown here is derived from an EMBL/GenBank/DDBJ whole genome shotgun (WGS) entry which is preliminary data.</text>
</comment>
<reference evidence="1" key="1">
    <citation type="submission" date="2013-08" db="EMBL/GenBank/DDBJ databases">
        <authorList>
            <person name="Mendez C."/>
            <person name="Richter M."/>
            <person name="Ferrer M."/>
            <person name="Sanchez J."/>
        </authorList>
    </citation>
    <scope>NUCLEOTIDE SEQUENCE</scope>
</reference>
<evidence type="ECO:0000313" key="1">
    <source>
        <dbReference type="EMBL" id="EQD41317.1"/>
    </source>
</evidence>
<dbReference type="GO" id="GO:0016740">
    <property type="term" value="F:transferase activity"/>
    <property type="evidence" value="ECO:0007669"/>
    <property type="project" value="UniProtKB-KW"/>
</dbReference>
<feature type="non-terminal residue" evidence="1">
    <location>
        <position position="1"/>
    </location>
</feature>
<dbReference type="AlphaFoldDB" id="T0ZB31"/>
<reference evidence="1" key="2">
    <citation type="journal article" date="2014" name="ISME J.">
        <title>Microbial stratification in low pH oxic and suboxic macroscopic growths along an acid mine drainage.</title>
        <authorList>
            <person name="Mendez-Garcia C."/>
            <person name="Mesa V."/>
            <person name="Sprenger R.R."/>
            <person name="Richter M."/>
            <person name="Diez M.S."/>
            <person name="Solano J."/>
            <person name="Bargiela R."/>
            <person name="Golyshina O.V."/>
            <person name="Manteca A."/>
            <person name="Ramos J.L."/>
            <person name="Gallego J.R."/>
            <person name="Llorente I."/>
            <person name="Martins Dos Santos V.A."/>
            <person name="Jensen O.N."/>
            <person name="Pelaez A.I."/>
            <person name="Sanchez J."/>
            <person name="Ferrer M."/>
        </authorList>
    </citation>
    <scope>NUCLEOTIDE SEQUENCE</scope>
</reference>